<comment type="catalytic activity">
    <reaction evidence="6">
        <text>dimethylallyl phosphate + FMNH2 = prenylated FMNH2 + phosphate</text>
        <dbReference type="Rhea" id="RHEA:37743"/>
        <dbReference type="ChEBI" id="CHEBI:43474"/>
        <dbReference type="ChEBI" id="CHEBI:57618"/>
        <dbReference type="ChEBI" id="CHEBI:87467"/>
        <dbReference type="ChEBI" id="CHEBI:88052"/>
        <dbReference type="EC" id="2.5.1.129"/>
    </reaction>
</comment>
<dbReference type="GO" id="GO:0005739">
    <property type="term" value="C:mitochondrion"/>
    <property type="evidence" value="ECO:0007669"/>
    <property type="project" value="UniProtKB-SubCell"/>
</dbReference>
<evidence type="ECO:0000313" key="9">
    <source>
        <dbReference type="Proteomes" id="UP000469558"/>
    </source>
</evidence>
<dbReference type="PANTHER" id="PTHR43374:SF1">
    <property type="entry name" value="FLAVIN PRENYLTRANSFERASE PAD1, MITOCHONDRIAL"/>
    <property type="match status" value="1"/>
</dbReference>
<dbReference type="NCBIfam" id="NF004685">
    <property type="entry name" value="PRK06029.1"/>
    <property type="match status" value="1"/>
</dbReference>
<keyword evidence="4 6" id="KW-0808">Transferase</keyword>
<keyword evidence="6" id="KW-0496">Mitochondrion</keyword>
<dbReference type="InterPro" id="IPR004507">
    <property type="entry name" value="UbiX-like"/>
</dbReference>
<dbReference type="Pfam" id="PF02441">
    <property type="entry name" value="Flavoprotein"/>
    <property type="match status" value="1"/>
</dbReference>
<evidence type="ECO:0000256" key="4">
    <source>
        <dbReference type="ARBA" id="ARBA00022679"/>
    </source>
</evidence>
<dbReference type="HAMAP" id="MF_01984">
    <property type="entry name" value="ubiX_pad"/>
    <property type="match status" value="1"/>
</dbReference>
<dbReference type="GO" id="GO:0016831">
    <property type="term" value="F:carboxy-lyase activity"/>
    <property type="evidence" value="ECO:0007669"/>
    <property type="project" value="TreeGrafter"/>
</dbReference>
<keyword evidence="9" id="KW-1185">Reference proteome</keyword>
<dbReference type="InterPro" id="IPR003382">
    <property type="entry name" value="Flavoprotein"/>
</dbReference>
<accession>A0A8T9CDZ6</accession>
<feature type="binding site" evidence="6">
    <location>
        <begin position="42"/>
        <end position="44"/>
    </location>
    <ligand>
        <name>FMN</name>
        <dbReference type="ChEBI" id="CHEBI:58210"/>
    </ligand>
</feature>
<evidence type="ECO:0000313" key="8">
    <source>
        <dbReference type="EMBL" id="TVY84015.1"/>
    </source>
</evidence>
<name>A0A8T9CDZ6_9HELO</name>
<dbReference type="Gene3D" id="3.40.50.1950">
    <property type="entry name" value="Flavin prenyltransferase-like"/>
    <property type="match status" value="1"/>
</dbReference>
<dbReference type="EC" id="2.5.1.129" evidence="6"/>
<evidence type="ECO:0000256" key="5">
    <source>
        <dbReference type="ARBA" id="ARBA00060793"/>
    </source>
</evidence>
<feature type="binding site" evidence="6">
    <location>
        <position position="68"/>
    </location>
    <ligand>
        <name>FMN</name>
        <dbReference type="ChEBI" id="CHEBI:58210"/>
    </ligand>
</feature>
<evidence type="ECO:0000256" key="6">
    <source>
        <dbReference type="HAMAP-Rule" id="MF_03197"/>
    </source>
</evidence>
<evidence type="ECO:0000256" key="1">
    <source>
        <dbReference type="ARBA" id="ARBA00022602"/>
    </source>
</evidence>
<comment type="caution">
    <text evidence="8">The sequence shown here is derived from an EMBL/GenBank/DDBJ whole genome shotgun (WGS) entry which is preliminary data.</text>
</comment>
<keyword evidence="1 6" id="KW-0637">Prenyltransferase</keyword>
<comment type="function">
    <text evidence="6">Flavin prenyltransferase that catalyzes the synthesis of the prenylated FMN cofactor (prenyl-FMN) for the ferulic acid decarboxylase FDC1. The prenyltransferase is metal-independent and links a dimethylallyl moiety from dimethylallyl monophosphate (DMAP) to the flavin N5 and C6 atoms of FMN.</text>
</comment>
<gene>
    <name evidence="6 8" type="primary">PAD1</name>
    <name evidence="8" type="ORF">LSUE1_G002961</name>
</gene>
<dbReference type="FunFam" id="3.40.50.1950:FF:000001">
    <property type="entry name" value="Flavin prenyltransferase UbiX"/>
    <property type="match status" value="1"/>
</dbReference>
<organism evidence="8 9">
    <name type="scientific">Lachnellula suecica</name>
    <dbReference type="NCBI Taxonomy" id="602035"/>
    <lineage>
        <taxon>Eukaryota</taxon>
        <taxon>Fungi</taxon>
        <taxon>Dikarya</taxon>
        <taxon>Ascomycota</taxon>
        <taxon>Pezizomycotina</taxon>
        <taxon>Leotiomycetes</taxon>
        <taxon>Helotiales</taxon>
        <taxon>Lachnaceae</taxon>
        <taxon>Lachnellula</taxon>
    </lineage>
</organism>
<feature type="binding site" evidence="6">
    <location>
        <position position="184"/>
    </location>
    <ligand>
        <name>dimethylallyl phosphate</name>
        <dbReference type="ChEBI" id="CHEBI:88052"/>
    </ligand>
</feature>
<dbReference type="AlphaFoldDB" id="A0A8T9CDZ6"/>
<feature type="binding site" evidence="6">
    <location>
        <position position="154"/>
    </location>
    <ligand>
        <name>FMN</name>
        <dbReference type="ChEBI" id="CHEBI:58210"/>
    </ligand>
</feature>
<dbReference type="InterPro" id="IPR036551">
    <property type="entry name" value="Flavin_trans-like"/>
</dbReference>
<dbReference type="OrthoDB" id="5126881at2759"/>
<reference evidence="8 9" key="1">
    <citation type="submission" date="2018-05" db="EMBL/GenBank/DDBJ databases">
        <title>Genome sequencing and assembly of the regulated plant pathogen Lachnellula willkommii and related sister species for the development of diagnostic species identification markers.</title>
        <authorList>
            <person name="Giroux E."/>
            <person name="Bilodeau G."/>
        </authorList>
    </citation>
    <scope>NUCLEOTIDE SEQUENCE [LARGE SCALE GENOMIC DNA]</scope>
    <source>
        <strain evidence="8 9">CBS 268.59</strain>
    </source>
</reference>
<evidence type="ECO:0000256" key="3">
    <source>
        <dbReference type="ARBA" id="ARBA00022643"/>
    </source>
</evidence>
<dbReference type="EMBL" id="QGMK01000128">
    <property type="protein sequence ID" value="TVY84015.1"/>
    <property type="molecule type" value="Genomic_DNA"/>
</dbReference>
<evidence type="ECO:0000256" key="2">
    <source>
        <dbReference type="ARBA" id="ARBA00022630"/>
    </source>
</evidence>
<feature type="binding site" evidence="6">
    <location>
        <position position="200"/>
    </location>
    <ligand>
        <name>dimethylallyl phosphate</name>
        <dbReference type="ChEBI" id="CHEBI:88052"/>
    </ligand>
</feature>
<feature type="binding site" evidence="6">
    <location>
        <begin position="119"/>
        <end position="122"/>
    </location>
    <ligand>
        <name>FMN</name>
        <dbReference type="ChEBI" id="CHEBI:58210"/>
    </ligand>
</feature>
<feature type="domain" description="Flavoprotein" evidence="7">
    <location>
        <begin position="34"/>
        <end position="204"/>
    </location>
</feature>
<proteinExistence type="inferred from homology"/>
<evidence type="ECO:0000259" key="7">
    <source>
        <dbReference type="Pfam" id="PF02441"/>
    </source>
</evidence>
<comment type="similarity">
    <text evidence="5 6">Belongs to the UbiX/PAD1 family.</text>
</comment>
<comment type="subcellular location">
    <subcellularLocation>
        <location evidence="6">Mitochondrion</location>
    </subcellularLocation>
</comment>
<comment type="subunit">
    <text evidence="6">Oligomer.</text>
</comment>
<dbReference type="PANTHER" id="PTHR43374">
    <property type="entry name" value="FLAVIN PRENYLTRANSFERASE"/>
    <property type="match status" value="1"/>
</dbReference>
<keyword evidence="3 6" id="KW-0288">FMN</keyword>
<protein>
    <recommendedName>
        <fullName evidence="6">Flavin prenyltransferase PAD1, mitochondrial</fullName>
        <ecNumber evidence="6">2.5.1.129</ecNumber>
    </recommendedName>
</protein>
<dbReference type="NCBIfam" id="TIGR00421">
    <property type="entry name" value="ubiX_pad"/>
    <property type="match status" value="1"/>
</dbReference>
<dbReference type="SUPFAM" id="SSF52507">
    <property type="entry name" value="Homo-oligomeric flavin-containing Cys decarboxylases, HFCD"/>
    <property type="match status" value="1"/>
</dbReference>
<keyword evidence="2 6" id="KW-0285">Flavoprotein</keyword>
<dbReference type="GO" id="GO:0106141">
    <property type="term" value="F:flavin prenyltransferase activity"/>
    <property type="evidence" value="ECO:0007669"/>
    <property type="project" value="UniProtKB-EC"/>
</dbReference>
<dbReference type="Proteomes" id="UP000469558">
    <property type="component" value="Unassembled WGS sequence"/>
</dbReference>
<sequence>MAPVAEFTFNIEASHEGPHASHVSLDSQPLQRRKRIVVAMTGATGAILGIKLLTVLRRLNVETHLIMSNWAETTIRYETDYVPSNVRALADYFYSNRDQAAAISSGSFHADGMIVIPCSMKTLAAISAGYCDDLISRAADVMLKERRRLVLAVRETPLSAIHLRNMLEVTNAGAVICPSMPAFYTRPSSLDDVCDQMVGRLLDNFGLESGDFQRWKGPQKEI</sequence>